<dbReference type="Proteomes" id="UP000304148">
    <property type="component" value="Chromosome"/>
</dbReference>
<keyword evidence="5 8" id="KW-1133">Transmembrane helix</keyword>
<dbReference type="InterPro" id="IPR005744">
    <property type="entry name" value="Hy-lIII"/>
</dbReference>
<name>A0A383R751_PAEAL</name>
<evidence type="ECO:0000256" key="7">
    <source>
        <dbReference type="PIRSR" id="PIRSR604254-1"/>
    </source>
</evidence>
<keyword evidence="4 8" id="KW-0812">Transmembrane</keyword>
<feature type="binding site" evidence="7">
    <location>
        <position position="188"/>
    </location>
    <ligand>
        <name>Zn(2+)</name>
        <dbReference type="ChEBI" id="CHEBI:29105"/>
    </ligand>
</feature>
<protein>
    <submittedName>
        <fullName evidence="9">Hemolysin-3</fullName>
    </submittedName>
</protein>
<keyword evidence="3" id="KW-1003">Cell membrane</keyword>
<feature type="transmembrane region" description="Helical" evidence="8">
    <location>
        <begin position="15"/>
        <end position="37"/>
    </location>
</feature>
<sequence>MKWSRNISSEERASVITHAVGLLFSVWALGVLISAAWERGTSAHMIGASVYGITLILMFTTSTIMHGLPEGKLKYRFTILDHMAIYLFIAGTYTPFLLVVLHDEFSQQLLGLIWGTAIAGIIYKAFYTGRHLWFSTIAYAIMGWLMITVWDSLVQAIPFEGVMLLVIGGVCYTVGIPFFVWHRLPYHHAIWHLFVLAGSVLHFVCIYRYVI</sequence>
<feature type="transmembrane region" description="Helical" evidence="8">
    <location>
        <begin position="132"/>
        <end position="150"/>
    </location>
</feature>
<feature type="binding site" evidence="7">
    <location>
        <position position="66"/>
    </location>
    <ligand>
        <name>Zn(2+)</name>
        <dbReference type="ChEBI" id="CHEBI:29105"/>
    </ligand>
</feature>
<dbReference type="EMBL" id="LS992241">
    <property type="protein sequence ID" value="SYX82768.1"/>
    <property type="molecule type" value="Genomic_DNA"/>
</dbReference>
<dbReference type="PANTHER" id="PTHR20855">
    <property type="entry name" value="ADIPOR/PROGESTIN RECEPTOR-RELATED"/>
    <property type="match status" value="1"/>
</dbReference>
<evidence type="ECO:0000256" key="5">
    <source>
        <dbReference type="ARBA" id="ARBA00022989"/>
    </source>
</evidence>
<evidence type="ECO:0000256" key="1">
    <source>
        <dbReference type="ARBA" id="ARBA00004651"/>
    </source>
</evidence>
<feature type="transmembrane region" description="Helical" evidence="8">
    <location>
        <begin position="49"/>
        <end position="68"/>
    </location>
</feature>
<proteinExistence type="inferred from homology"/>
<dbReference type="RefSeq" id="WP_138185017.1">
    <property type="nucleotide sequence ID" value="NZ_LS992241.1"/>
</dbReference>
<dbReference type="GO" id="GO:0140911">
    <property type="term" value="F:pore-forming activity"/>
    <property type="evidence" value="ECO:0007669"/>
    <property type="project" value="InterPro"/>
</dbReference>
<feature type="transmembrane region" description="Helical" evidence="8">
    <location>
        <begin position="162"/>
        <end position="184"/>
    </location>
</feature>
<feature type="transmembrane region" description="Helical" evidence="8">
    <location>
        <begin position="190"/>
        <end position="210"/>
    </location>
</feature>
<evidence type="ECO:0000256" key="4">
    <source>
        <dbReference type="ARBA" id="ARBA00022692"/>
    </source>
</evidence>
<evidence type="ECO:0000256" key="8">
    <source>
        <dbReference type="SAM" id="Phobius"/>
    </source>
</evidence>
<evidence type="ECO:0000256" key="6">
    <source>
        <dbReference type="ARBA" id="ARBA00023136"/>
    </source>
</evidence>
<comment type="similarity">
    <text evidence="2">Belongs to the UPF0073 (Hly-III) family.</text>
</comment>
<evidence type="ECO:0000256" key="3">
    <source>
        <dbReference type="ARBA" id="ARBA00022475"/>
    </source>
</evidence>
<keyword evidence="7" id="KW-0862">Zinc</keyword>
<dbReference type="GO" id="GO:0046872">
    <property type="term" value="F:metal ion binding"/>
    <property type="evidence" value="ECO:0007669"/>
    <property type="project" value="UniProtKB-KW"/>
</dbReference>
<dbReference type="GO" id="GO:0005886">
    <property type="term" value="C:plasma membrane"/>
    <property type="evidence" value="ECO:0007669"/>
    <property type="project" value="UniProtKB-SubCell"/>
</dbReference>
<organism evidence="9 10">
    <name type="scientific">Paenibacillus alvei</name>
    <name type="common">Bacillus alvei</name>
    <dbReference type="NCBI Taxonomy" id="44250"/>
    <lineage>
        <taxon>Bacteria</taxon>
        <taxon>Bacillati</taxon>
        <taxon>Bacillota</taxon>
        <taxon>Bacilli</taxon>
        <taxon>Bacillales</taxon>
        <taxon>Paenibacillaceae</taxon>
        <taxon>Paenibacillus</taxon>
    </lineage>
</organism>
<gene>
    <name evidence="9" type="ORF">PBLR_11190</name>
</gene>
<accession>A0A383R751</accession>
<evidence type="ECO:0000256" key="2">
    <source>
        <dbReference type="ARBA" id="ARBA00008488"/>
    </source>
</evidence>
<dbReference type="NCBIfam" id="TIGR01065">
    <property type="entry name" value="hlyIII"/>
    <property type="match status" value="1"/>
</dbReference>
<feature type="binding site" evidence="7">
    <location>
        <position position="192"/>
    </location>
    <ligand>
        <name>Zn(2+)</name>
        <dbReference type="ChEBI" id="CHEBI:29105"/>
    </ligand>
</feature>
<dbReference type="Pfam" id="PF03006">
    <property type="entry name" value="HlyIII"/>
    <property type="match status" value="1"/>
</dbReference>
<feature type="transmembrane region" description="Helical" evidence="8">
    <location>
        <begin position="83"/>
        <end position="102"/>
    </location>
</feature>
<comment type="subcellular location">
    <subcellularLocation>
        <location evidence="1">Cell membrane</location>
        <topology evidence="1">Multi-pass membrane protein</topology>
    </subcellularLocation>
</comment>
<keyword evidence="7" id="KW-0479">Metal-binding</keyword>
<reference evidence="10" key="1">
    <citation type="submission" date="2018-08" db="EMBL/GenBank/DDBJ databases">
        <authorList>
            <person name="Chevrot R."/>
        </authorList>
    </citation>
    <scope>NUCLEOTIDE SEQUENCE [LARGE SCALE GENOMIC DNA]</scope>
</reference>
<keyword evidence="6 8" id="KW-0472">Membrane</keyword>
<evidence type="ECO:0000313" key="9">
    <source>
        <dbReference type="EMBL" id="SYX82768.1"/>
    </source>
</evidence>
<evidence type="ECO:0000313" key="10">
    <source>
        <dbReference type="Proteomes" id="UP000304148"/>
    </source>
</evidence>
<dbReference type="AlphaFoldDB" id="A0A383R751"/>
<dbReference type="InterPro" id="IPR004254">
    <property type="entry name" value="AdipoR/HlyIII-related"/>
</dbReference>
<feature type="transmembrane region" description="Helical" evidence="8">
    <location>
        <begin position="109"/>
        <end position="126"/>
    </location>
</feature>
<dbReference type="PANTHER" id="PTHR20855:SF3">
    <property type="entry name" value="LD03007P"/>
    <property type="match status" value="1"/>
</dbReference>